<proteinExistence type="predicted"/>
<dbReference type="Proteomes" id="UP000520156">
    <property type="component" value="Unassembled WGS sequence"/>
</dbReference>
<dbReference type="RefSeq" id="WP_185681849.1">
    <property type="nucleotide sequence ID" value="NZ_JACLAU010000001.1"/>
</dbReference>
<keyword evidence="6" id="KW-1185">Reference proteome</keyword>
<dbReference type="PANTHER" id="PTHR43866">
    <property type="entry name" value="MALONATE-SEMIALDEHYDE DEHYDROGENASE"/>
    <property type="match status" value="1"/>
</dbReference>
<accession>A0A7X1F4X3</accession>
<sequence length="499" mass="53223">MRFVDHFIAGGTAGLPSGRRAAVMDPNSGGQQAEVVLGGPEALERAVAAAQAAQPAWAATNPQRRARVMFEFKRLIEANMDELARMLSAEHGKVIADSKGDIQRGLEVVEFVCGVPHLQKGEYTQGAGPGIDVYSMRQPIGIGAGITPFNFPAMIPLWMGAVALAVGNAFILKPSERDPSVPNRIAELWLEAGLPEGVFQVVHGDKEMVDAILDHPAIGAISFVGSSDIANYVYQRGAAAGKRVQAMGGAKNHGIVMPDADLDQVVNDLCGAAFGSAGERCMALPVVVPVGEDTAERLRAKLIPAIHALKVGISTDPEAQYGPVVTAQHKAAIERWIQTAVDEGSELVIDGRGFTLQGHENGYFLGPTLLDRVTPTMQSYHNEIFGPVLQIVRAQNFEEALALPSQHQYGNGVAIFTRNGHAAREFAARVHVGMVGINVPIPVPVAYHSFGGWKRSGFGDTDQYGTEGIRFWTRAKKVTARWPDGGADGSNAFVIPTMG</sequence>
<dbReference type="GO" id="GO:0004491">
    <property type="term" value="F:methylmalonate-semialdehyde dehydrogenase (acylating, NAD) activity"/>
    <property type="evidence" value="ECO:0007669"/>
    <property type="project" value="UniProtKB-EC"/>
</dbReference>
<name>A0A7X1F4X3_9SPHN</name>
<evidence type="ECO:0000313" key="5">
    <source>
        <dbReference type="EMBL" id="MBC2650455.1"/>
    </source>
</evidence>
<dbReference type="InterPro" id="IPR016161">
    <property type="entry name" value="Ald_DH/histidinol_DH"/>
</dbReference>
<dbReference type="Pfam" id="PF00171">
    <property type="entry name" value="Aldedh"/>
    <property type="match status" value="1"/>
</dbReference>
<evidence type="ECO:0000256" key="3">
    <source>
        <dbReference type="ARBA" id="ARBA00023027"/>
    </source>
</evidence>
<dbReference type="SUPFAM" id="SSF53720">
    <property type="entry name" value="ALDH-like"/>
    <property type="match status" value="1"/>
</dbReference>
<dbReference type="FunFam" id="3.40.309.10:FF:000002">
    <property type="entry name" value="Methylmalonate-semialdehyde dehydrogenase (Acylating)"/>
    <property type="match status" value="1"/>
</dbReference>
<dbReference type="InterPro" id="IPR016162">
    <property type="entry name" value="Ald_DH_N"/>
</dbReference>
<organism evidence="5 6">
    <name type="scientific">Novosphingobium aerophilum</name>
    <dbReference type="NCBI Taxonomy" id="2839843"/>
    <lineage>
        <taxon>Bacteria</taxon>
        <taxon>Pseudomonadati</taxon>
        <taxon>Pseudomonadota</taxon>
        <taxon>Alphaproteobacteria</taxon>
        <taxon>Sphingomonadales</taxon>
        <taxon>Sphingomonadaceae</taxon>
        <taxon>Novosphingobium</taxon>
    </lineage>
</organism>
<comment type="caution">
    <text evidence="5">The sequence shown here is derived from an EMBL/GenBank/DDBJ whole genome shotgun (WGS) entry which is preliminary data.</text>
</comment>
<evidence type="ECO:0000256" key="1">
    <source>
        <dbReference type="ARBA" id="ARBA00013048"/>
    </source>
</evidence>
<keyword evidence="2" id="KW-0560">Oxidoreductase</keyword>
<protein>
    <recommendedName>
        <fullName evidence="1">methylmalonate-semialdehyde dehydrogenase (CoA acylating)</fullName>
        <ecNumber evidence="1">1.2.1.27</ecNumber>
    </recommendedName>
</protein>
<evidence type="ECO:0000313" key="6">
    <source>
        <dbReference type="Proteomes" id="UP000520156"/>
    </source>
</evidence>
<reference evidence="5 6" key="1">
    <citation type="submission" date="2020-08" db="EMBL/GenBank/DDBJ databases">
        <title>The genome sequence of Novosphingobium flavum 4Y4.</title>
        <authorList>
            <person name="Liu Y."/>
        </authorList>
    </citation>
    <scope>NUCLEOTIDE SEQUENCE [LARGE SCALE GENOMIC DNA]</scope>
    <source>
        <strain evidence="5 6">4Y4</strain>
    </source>
</reference>
<dbReference type="GO" id="GO:0006574">
    <property type="term" value="P:L-valine catabolic process"/>
    <property type="evidence" value="ECO:0007669"/>
    <property type="project" value="TreeGrafter"/>
</dbReference>
<keyword evidence="3" id="KW-0520">NAD</keyword>
<dbReference type="EC" id="1.2.1.27" evidence="1"/>
<dbReference type="InterPro" id="IPR010061">
    <property type="entry name" value="MeMal-semiAld_DH"/>
</dbReference>
<dbReference type="AlphaFoldDB" id="A0A7X1F4X3"/>
<dbReference type="GO" id="GO:0006210">
    <property type="term" value="P:thymine catabolic process"/>
    <property type="evidence" value="ECO:0007669"/>
    <property type="project" value="TreeGrafter"/>
</dbReference>
<dbReference type="InterPro" id="IPR015590">
    <property type="entry name" value="Aldehyde_DH_dom"/>
</dbReference>
<gene>
    <name evidence="5" type="ORF">H7F49_01895</name>
</gene>
<evidence type="ECO:0000256" key="2">
    <source>
        <dbReference type="ARBA" id="ARBA00023002"/>
    </source>
</evidence>
<dbReference type="Gene3D" id="3.40.605.10">
    <property type="entry name" value="Aldehyde Dehydrogenase, Chain A, domain 1"/>
    <property type="match status" value="1"/>
</dbReference>
<dbReference type="PANTHER" id="PTHR43866:SF4">
    <property type="entry name" value="MALONATE-SEMIALDEHYDE DEHYDROGENASE"/>
    <property type="match status" value="1"/>
</dbReference>
<evidence type="ECO:0000259" key="4">
    <source>
        <dbReference type="Pfam" id="PF00171"/>
    </source>
</evidence>
<feature type="domain" description="Aldehyde dehydrogenase" evidence="4">
    <location>
        <begin position="19"/>
        <end position="478"/>
    </location>
</feature>
<dbReference type="CDD" id="cd07085">
    <property type="entry name" value="ALDH_F6_MMSDH"/>
    <property type="match status" value="1"/>
</dbReference>
<dbReference type="Gene3D" id="3.40.309.10">
    <property type="entry name" value="Aldehyde Dehydrogenase, Chain A, domain 2"/>
    <property type="match status" value="1"/>
</dbReference>
<dbReference type="InterPro" id="IPR016163">
    <property type="entry name" value="Ald_DH_C"/>
</dbReference>
<dbReference type="EMBL" id="JACLAU010000001">
    <property type="protein sequence ID" value="MBC2650455.1"/>
    <property type="molecule type" value="Genomic_DNA"/>
</dbReference>
<dbReference type="FunFam" id="3.40.605.10:FF:000003">
    <property type="entry name" value="Methylmalonate-semialdehyde dehydrogenase [acylating]"/>
    <property type="match status" value="1"/>
</dbReference>
<dbReference type="NCBIfam" id="TIGR01722">
    <property type="entry name" value="MMSDH"/>
    <property type="match status" value="1"/>
</dbReference>